<evidence type="ECO:0000313" key="1">
    <source>
        <dbReference type="EMBL" id="CAK1587519.1"/>
    </source>
</evidence>
<reference evidence="1 2" key="1">
    <citation type="submission" date="2023-11" db="EMBL/GenBank/DDBJ databases">
        <authorList>
            <person name="Hedman E."/>
            <person name="Englund M."/>
            <person name="Stromberg M."/>
            <person name="Nyberg Akerstrom W."/>
            <person name="Nylinder S."/>
            <person name="Jareborg N."/>
            <person name="Kallberg Y."/>
            <person name="Kronander E."/>
        </authorList>
    </citation>
    <scope>NUCLEOTIDE SEQUENCE [LARGE SCALE GENOMIC DNA]</scope>
</reference>
<dbReference type="Proteomes" id="UP001314205">
    <property type="component" value="Unassembled WGS sequence"/>
</dbReference>
<keyword evidence="2" id="KW-1185">Reference proteome</keyword>
<proteinExistence type="predicted"/>
<accession>A0AAV1KXY7</accession>
<sequence>MSAEEDKNTYSDCSNIMRQKPNMKVTEEIARKIGANYRTLPAFEKGLFDYVHIKHYSLEENKYLQCKWLEYKKNFETRTFKPFQFPSHRDLHFRNGCIRFLPSESIHRHTEYRMKLKPGPGVDIYGQMPIPQELLMKRGKVEKDAVNTTRERKNKKNN</sequence>
<name>A0AAV1KXY7_9NEOP</name>
<gene>
    <name evidence="1" type="ORF">PARMNEM_LOCUS8327</name>
</gene>
<evidence type="ECO:0000313" key="2">
    <source>
        <dbReference type="Proteomes" id="UP001314205"/>
    </source>
</evidence>
<dbReference type="EMBL" id="CAVLGL010000082">
    <property type="protein sequence ID" value="CAK1587519.1"/>
    <property type="molecule type" value="Genomic_DNA"/>
</dbReference>
<evidence type="ECO:0008006" key="3">
    <source>
        <dbReference type="Google" id="ProtNLM"/>
    </source>
</evidence>
<comment type="caution">
    <text evidence="1">The sequence shown here is derived from an EMBL/GenBank/DDBJ whole genome shotgun (WGS) entry which is preliminary data.</text>
</comment>
<protein>
    <recommendedName>
        <fullName evidence="3">Ycf1</fullName>
    </recommendedName>
</protein>
<dbReference type="AlphaFoldDB" id="A0AAV1KXY7"/>
<organism evidence="1 2">
    <name type="scientific">Parnassius mnemosyne</name>
    <name type="common">clouded apollo</name>
    <dbReference type="NCBI Taxonomy" id="213953"/>
    <lineage>
        <taxon>Eukaryota</taxon>
        <taxon>Metazoa</taxon>
        <taxon>Ecdysozoa</taxon>
        <taxon>Arthropoda</taxon>
        <taxon>Hexapoda</taxon>
        <taxon>Insecta</taxon>
        <taxon>Pterygota</taxon>
        <taxon>Neoptera</taxon>
        <taxon>Endopterygota</taxon>
        <taxon>Lepidoptera</taxon>
        <taxon>Glossata</taxon>
        <taxon>Ditrysia</taxon>
        <taxon>Papilionoidea</taxon>
        <taxon>Papilionidae</taxon>
        <taxon>Parnassiinae</taxon>
        <taxon>Parnassini</taxon>
        <taxon>Parnassius</taxon>
        <taxon>Driopa</taxon>
    </lineage>
</organism>